<dbReference type="InterPro" id="IPR002557">
    <property type="entry name" value="Chitin-bd_dom"/>
</dbReference>
<dbReference type="PANTHER" id="PTHR22933">
    <property type="entry name" value="FI18007P1-RELATED"/>
    <property type="match status" value="1"/>
</dbReference>
<reference evidence="4" key="2">
    <citation type="submission" date="2015-02" db="UniProtKB">
        <authorList>
            <consortium name="EnsemblMetazoa"/>
        </authorList>
    </citation>
    <scope>IDENTIFICATION</scope>
</reference>
<keyword evidence="1" id="KW-1133">Transmembrane helix</keyword>
<evidence type="ECO:0000256" key="2">
    <source>
        <dbReference type="SAM" id="SignalP"/>
    </source>
</evidence>
<keyword evidence="1" id="KW-0472">Membrane</keyword>
<feature type="signal peptide" evidence="2">
    <location>
        <begin position="1"/>
        <end position="17"/>
    </location>
</feature>
<feature type="chain" id="PRO_5004579766" description="Chitin-binding type-2 domain-containing protein" evidence="2">
    <location>
        <begin position="18"/>
        <end position="269"/>
    </location>
</feature>
<dbReference type="SMART" id="SM00494">
    <property type="entry name" value="ChtBD2"/>
    <property type="match status" value="2"/>
</dbReference>
<dbReference type="SUPFAM" id="SSF57625">
    <property type="entry name" value="Invertebrate chitin-binding proteins"/>
    <property type="match status" value="2"/>
</dbReference>
<keyword evidence="5" id="KW-1185">Reference proteome</keyword>
<dbReference type="AlphaFoldDB" id="T1J0R2"/>
<reference evidence="5" key="1">
    <citation type="submission" date="2011-05" db="EMBL/GenBank/DDBJ databases">
        <authorList>
            <person name="Richards S.R."/>
            <person name="Qu J."/>
            <person name="Jiang H."/>
            <person name="Jhangiani S.N."/>
            <person name="Agravi P."/>
            <person name="Goodspeed R."/>
            <person name="Gross S."/>
            <person name="Mandapat C."/>
            <person name="Jackson L."/>
            <person name="Mathew T."/>
            <person name="Pu L."/>
            <person name="Thornton R."/>
            <person name="Saada N."/>
            <person name="Wilczek-Boney K.B."/>
            <person name="Lee S."/>
            <person name="Kovar C."/>
            <person name="Wu Y."/>
            <person name="Scherer S.E."/>
            <person name="Worley K.C."/>
            <person name="Muzny D.M."/>
            <person name="Gibbs R."/>
        </authorList>
    </citation>
    <scope>NUCLEOTIDE SEQUENCE</scope>
    <source>
        <strain evidence="5">Brora</strain>
    </source>
</reference>
<dbReference type="Pfam" id="PF01607">
    <property type="entry name" value="CBM_14"/>
    <property type="match status" value="2"/>
</dbReference>
<keyword evidence="1" id="KW-0812">Transmembrane</keyword>
<evidence type="ECO:0000259" key="3">
    <source>
        <dbReference type="PROSITE" id="PS50940"/>
    </source>
</evidence>
<evidence type="ECO:0000313" key="4">
    <source>
        <dbReference type="EnsemblMetazoa" id="SMAR007119-PA"/>
    </source>
</evidence>
<dbReference type="Proteomes" id="UP000014500">
    <property type="component" value="Unassembled WGS sequence"/>
</dbReference>
<evidence type="ECO:0000256" key="1">
    <source>
        <dbReference type="SAM" id="Phobius"/>
    </source>
</evidence>
<dbReference type="PhylomeDB" id="T1J0R2"/>
<dbReference type="PROSITE" id="PS50940">
    <property type="entry name" value="CHIT_BIND_II"/>
    <property type="match status" value="2"/>
</dbReference>
<dbReference type="PANTHER" id="PTHR22933:SF43">
    <property type="entry name" value="LP10131P"/>
    <property type="match status" value="1"/>
</dbReference>
<dbReference type="Gene3D" id="2.170.140.10">
    <property type="entry name" value="Chitin binding domain"/>
    <property type="match status" value="1"/>
</dbReference>
<feature type="domain" description="Chitin-binding type-2" evidence="3">
    <location>
        <begin position="181"/>
        <end position="249"/>
    </location>
</feature>
<name>T1J0R2_STRMM</name>
<dbReference type="EMBL" id="JH431739">
    <property type="status" value="NOT_ANNOTATED_CDS"/>
    <property type="molecule type" value="Genomic_DNA"/>
</dbReference>
<dbReference type="EnsemblMetazoa" id="SMAR007119-RA">
    <property type="protein sequence ID" value="SMAR007119-PA"/>
    <property type="gene ID" value="SMAR007119"/>
</dbReference>
<organism evidence="4 5">
    <name type="scientific">Strigamia maritima</name>
    <name type="common">European centipede</name>
    <name type="synonym">Geophilus maritimus</name>
    <dbReference type="NCBI Taxonomy" id="126957"/>
    <lineage>
        <taxon>Eukaryota</taxon>
        <taxon>Metazoa</taxon>
        <taxon>Ecdysozoa</taxon>
        <taxon>Arthropoda</taxon>
        <taxon>Myriapoda</taxon>
        <taxon>Chilopoda</taxon>
        <taxon>Pleurostigmophora</taxon>
        <taxon>Geophilomorpha</taxon>
        <taxon>Linotaeniidae</taxon>
        <taxon>Strigamia</taxon>
    </lineage>
</organism>
<dbReference type="InterPro" id="IPR036508">
    <property type="entry name" value="Chitin-bd_dom_sf"/>
</dbReference>
<sequence length="269" mass="29682">MKVAIVVTLSLAFVVFGKVVKRQAETYNLPDGAELVVGSIKSTFSCAGRIYGYYADTDNNCQIFHICVHHSDPENGIDETVQFSFYCGNLTVFDQANLVCAHVDNDDTTPCDQAQALYDEVNRNFGVVVYSRFFPITKMKVAIVVILSLALVVFGRVVKRQASSYNLPADAELIVGAIKSTFSCAGRIYGYYADTDNNCQVFHICVHHSDPENGVDETVQYSFFCGNQTVFDQANLVCTNFDDATPCSQAQSLYDEVNRNFGITDRPAG</sequence>
<feature type="domain" description="Chitin-binding type-2" evidence="3">
    <location>
        <begin position="43"/>
        <end position="113"/>
    </location>
</feature>
<proteinExistence type="predicted"/>
<keyword evidence="2" id="KW-0732">Signal</keyword>
<dbReference type="GO" id="GO:0005576">
    <property type="term" value="C:extracellular region"/>
    <property type="evidence" value="ECO:0007669"/>
    <property type="project" value="InterPro"/>
</dbReference>
<dbReference type="InterPro" id="IPR052976">
    <property type="entry name" value="Scoloptoxin-like"/>
</dbReference>
<evidence type="ECO:0000313" key="5">
    <source>
        <dbReference type="Proteomes" id="UP000014500"/>
    </source>
</evidence>
<dbReference type="HOGENOM" id="CLU_1099705_0_0_1"/>
<protein>
    <recommendedName>
        <fullName evidence="3">Chitin-binding type-2 domain-containing protein</fullName>
    </recommendedName>
</protein>
<dbReference type="GO" id="GO:0008061">
    <property type="term" value="F:chitin binding"/>
    <property type="evidence" value="ECO:0007669"/>
    <property type="project" value="InterPro"/>
</dbReference>
<accession>T1J0R2</accession>
<feature type="transmembrane region" description="Helical" evidence="1">
    <location>
        <begin position="141"/>
        <end position="158"/>
    </location>
</feature>